<keyword evidence="3" id="KW-1185">Reference proteome</keyword>
<evidence type="ECO:0000256" key="1">
    <source>
        <dbReference type="SAM" id="Phobius"/>
    </source>
</evidence>
<dbReference type="Proteomes" id="UP000638848">
    <property type="component" value="Unassembled WGS sequence"/>
</dbReference>
<proteinExistence type="predicted"/>
<accession>A0A917LRN0</accession>
<feature type="transmembrane region" description="Helical" evidence="1">
    <location>
        <begin position="34"/>
        <end position="52"/>
    </location>
</feature>
<reference evidence="2" key="2">
    <citation type="submission" date="2020-09" db="EMBL/GenBank/DDBJ databases">
        <authorList>
            <person name="Sun Q."/>
            <person name="Zhou Y."/>
        </authorList>
    </citation>
    <scope>NUCLEOTIDE SEQUENCE</scope>
    <source>
        <strain evidence="2">CGMCC 1.12187</strain>
    </source>
</reference>
<sequence length="98" mass="10113">MPPGLWAVFVAALALLGVVVPLVTLLTPLSRPSSLVPALVLLLAGLVQATFLNDRLGGFPVTVLCAVGVLVSLATGIVVLFNALDLRRRGTAGRSRLS</sequence>
<dbReference type="EMBL" id="BMEQ01000005">
    <property type="protein sequence ID" value="GGG53017.1"/>
    <property type="molecule type" value="Genomic_DNA"/>
</dbReference>
<feature type="transmembrane region" description="Helical" evidence="1">
    <location>
        <begin position="6"/>
        <end position="27"/>
    </location>
</feature>
<feature type="transmembrane region" description="Helical" evidence="1">
    <location>
        <begin position="58"/>
        <end position="84"/>
    </location>
</feature>
<name>A0A917LRN0_9MICC</name>
<reference evidence="2" key="1">
    <citation type="journal article" date="2014" name="Int. J. Syst. Evol. Microbiol.">
        <title>Complete genome sequence of Corynebacterium casei LMG S-19264T (=DSM 44701T), isolated from a smear-ripened cheese.</title>
        <authorList>
            <consortium name="US DOE Joint Genome Institute (JGI-PGF)"/>
            <person name="Walter F."/>
            <person name="Albersmeier A."/>
            <person name="Kalinowski J."/>
            <person name="Ruckert C."/>
        </authorList>
    </citation>
    <scope>NUCLEOTIDE SEQUENCE</scope>
    <source>
        <strain evidence="2">CGMCC 1.12187</strain>
    </source>
</reference>
<keyword evidence="1" id="KW-1133">Transmembrane helix</keyword>
<gene>
    <name evidence="2" type="ORF">GCM10011374_14820</name>
</gene>
<comment type="caution">
    <text evidence="2">The sequence shown here is derived from an EMBL/GenBank/DDBJ whole genome shotgun (WGS) entry which is preliminary data.</text>
</comment>
<keyword evidence="1" id="KW-0812">Transmembrane</keyword>
<evidence type="ECO:0000313" key="3">
    <source>
        <dbReference type="Proteomes" id="UP000638848"/>
    </source>
</evidence>
<keyword evidence="1" id="KW-0472">Membrane</keyword>
<protein>
    <submittedName>
        <fullName evidence="2">Uncharacterized protein</fullName>
    </submittedName>
</protein>
<dbReference type="AlphaFoldDB" id="A0A917LRN0"/>
<organism evidence="2 3">
    <name type="scientific">Kocuria dechangensis</name>
    <dbReference type="NCBI Taxonomy" id="1176249"/>
    <lineage>
        <taxon>Bacteria</taxon>
        <taxon>Bacillati</taxon>
        <taxon>Actinomycetota</taxon>
        <taxon>Actinomycetes</taxon>
        <taxon>Micrococcales</taxon>
        <taxon>Micrococcaceae</taxon>
        <taxon>Kocuria</taxon>
    </lineage>
</organism>
<evidence type="ECO:0000313" key="2">
    <source>
        <dbReference type="EMBL" id="GGG53017.1"/>
    </source>
</evidence>